<keyword evidence="2" id="KW-1185">Reference proteome</keyword>
<protein>
    <submittedName>
        <fullName evidence="1">20808_t:CDS:1</fullName>
    </submittedName>
</protein>
<name>A0ACA9Q7V4_9GLOM</name>
<gene>
    <name evidence="1" type="ORF">RPERSI_LOCUS13183</name>
</gene>
<sequence length="709" mass="80644">MAEIKTSLEINEIKQKIKNLNLGQVSELIEALKTDYNITEETLVGPVSAQPNEPAKEKSSSVSLKFLGISEGANKIQIYNVIKNAVKELKGEDLNVIQASKLLQKDDKIILENIAREQAEKIKTDLAAKGLNHSPLFQDLPNKDFGEEQKLSFDNFLRQGLKKIFATYFPAEFSNYNNLIHCEVKEVRYEEPKNTANEARVNEKSFKLRKFDLREKIPGEKWEIKEKKKTTKKNETPERDKEIRITVEKTEQRENFLTAKVRCVGEKEINFCYLPKITPSGSFIVNGHNKVAVYQSVRAPAVYFFATEEKEIYGEIIPFKVLNFLDLLKTHDVSAETITQLFAPEDLNTENYAAATILEPGVNAPNFLFTKPNTYFTLGQLGRRKYNQKSLLSRQVVGQTLAEDLYDISGKLLLKKNTILEGKDYQKLSQALTQKKISPLTLPFSVNDLYVLQIKAPHNPEKIISVVGFGEELPETKIYFDLADLVCAVSLFFNLRYGLGNLEKEEEKDTLENQVIRRAGDLIYNLFENKMVQLRNENNSLSMLAYLRKLSLLGTGGFSSSNTTFAARNVKPSQINCLDLVDTPEGQNVGVVRNFTIQAKINDYGQPTAPYYPVEAGLISPKLIYLTNEEVKNKYVIHCNLKINENNQIQEEKVLARFQDDLVWVDASKINYIDTSFYQLNSVTSATIPFFQHNDATRMLMASNMQRQA</sequence>
<proteinExistence type="predicted"/>
<dbReference type="Proteomes" id="UP000789920">
    <property type="component" value="Unassembled WGS sequence"/>
</dbReference>
<evidence type="ECO:0000313" key="2">
    <source>
        <dbReference type="Proteomes" id="UP000789920"/>
    </source>
</evidence>
<dbReference type="EMBL" id="CAJVQC010028981">
    <property type="protein sequence ID" value="CAG8741295.1"/>
    <property type="molecule type" value="Genomic_DNA"/>
</dbReference>
<feature type="non-terminal residue" evidence="1">
    <location>
        <position position="709"/>
    </location>
</feature>
<comment type="caution">
    <text evidence="1">The sequence shown here is derived from an EMBL/GenBank/DDBJ whole genome shotgun (WGS) entry which is preliminary data.</text>
</comment>
<accession>A0ACA9Q7V4</accession>
<evidence type="ECO:0000313" key="1">
    <source>
        <dbReference type="EMBL" id="CAG8741295.1"/>
    </source>
</evidence>
<reference evidence="1" key="1">
    <citation type="submission" date="2021-06" db="EMBL/GenBank/DDBJ databases">
        <authorList>
            <person name="Kallberg Y."/>
            <person name="Tangrot J."/>
            <person name="Rosling A."/>
        </authorList>
    </citation>
    <scope>NUCLEOTIDE SEQUENCE</scope>
    <source>
        <strain evidence="1">MA461A</strain>
    </source>
</reference>
<organism evidence="1 2">
    <name type="scientific">Racocetra persica</name>
    <dbReference type="NCBI Taxonomy" id="160502"/>
    <lineage>
        <taxon>Eukaryota</taxon>
        <taxon>Fungi</taxon>
        <taxon>Fungi incertae sedis</taxon>
        <taxon>Mucoromycota</taxon>
        <taxon>Glomeromycotina</taxon>
        <taxon>Glomeromycetes</taxon>
        <taxon>Diversisporales</taxon>
        <taxon>Gigasporaceae</taxon>
        <taxon>Racocetra</taxon>
    </lineage>
</organism>